<dbReference type="AlphaFoldDB" id="K6WR48"/>
<dbReference type="EMBL" id="BAHE01000036">
    <property type="protein sequence ID" value="GAC01891.1"/>
    <property type="molecule type" value="Genomic_DNA"/>
</dbReference>
<reference evidence="1 2" key="1">
    <citation type="submission" date="2012-08" db="EMBL/GenBank/DDBJ databases">
        <title>Whole genome shotgun sequence of Gordonia namibiensis NBRC 108229.</title>
        <authorList>
            <person name="Isaki-Nakamura S."/>
            <person name="Hosoyama A."/>
            <person name="Tsuchikane K."/>
            <person name="Katsumata H."/>
            <person name="Baba S."/>
            <person name="Yamazaki S."/>
            <person name="Fujita N."/>
        </authorList>
    </citation>
    <scope>NUCLEOTIDE SEQUENCE [LARGE SCALE GENOMIC DNA]</scope>
    <source>
        <strain evidence="1 2">NBRC 108229</strain>
    </source>
</reference>
<proteinExistence type="predicted"/>
<sequence length="68" mass="6956">GRLPGQGRAPDAVGGRARGCAAWPAGVRRERDPVGGVDGVHREEVPDVVVCPPPAARAVPVAPVDRAE</sequence>
<accession>K6WR48</accession>
<evidence type="ECO:0000313" key="1">
    <source>
        <dbReference type="EMBL" id="GAC01891.1"/>
    </source>
</evidence>
<protein>
    <submittedName>
        <fullName evidence="1">Uncharacterized protein</fullName>
    </submittedName>
</protein>
<evidence type="ECO:0000313" key="2">
    <source>
        <dbReference type="Proteomes" id="UP000035058"/>
    </source>
</evidence>
<dbReference type="Proteomes" id="UP000035058">
    <property type="component" value="Unassembled WGS sequence"/>
</dbReference>
<comment type="caution">
    <text evidence="1">The sequence shown here is derived from an EMBL/GenBank/DDBJ whole genome shotgun (WGS) entry which is preliminary data.</text>
</comment>
<gene>
    <name evidence="1" type="ORF">GONAM_36_00010</name>
</gene>
<name>K6WR48_9ACTN</name>
<feature type="non-terminal residue" evidence="1">
    <location>
        <position position="1"/>
    </location>
</feature>
<keyword evidence="2" id="KW-1185">Reference proteome</keyword>
<organism evidence="1 2">
    <name type="scientific">Gordonia namibiensis NBRC 108229</name>
    <dbReference type="NCBI Taxonomy" id="1208314"/>
    <lineage>
        <taxon>Bacteria</taxon>
        <taxon>Bacillati</taxon>
        <taxon>Actinomycetota</taxon>
        <taxon>Actinomycetes</taxon>
        <taxon>Mycobacteriales</taxon>
        <taxon>Gordoniaceae</taxon>
        <taxon>Gordonia</taxon>
    </lineage>
</organism>